<dbReference type="PANTHER" id="PTHR47204">
    <property type="entry name" value="OS02G0168900 PROTEIN"/>
    <property type="match status" value="1"/>
</dbReference>
<proteinExistence type="predicted"/>
<gene>
    <name evidence="2" type="ORF">PPROV_000924800</name>
</gene>
<dbReference type="EMBL" id="BNJQ01000029">
    <property type="protein sequence ID" value="GHP10517.1"/>
    <property type="molecule type" value="Genomic_DNA"/>
</dbReference>
<keyword evidence="3" id="KW-1185">Reference proteome</keyword>
<sequence>MSALIPSTTAAVHLLPCSTTSGKDVHNNVRTHTFFTPLITQTNAQVDERNVYECQLRGRKLLAVQEHVPAGFQGVVVQPSGKNTTGGEDEEEDSEGNNWRADENVAPFTSFFNWKHDAAPTESDGVTRALQWLDVAEAVVNAPVSVDDVNKCLLEGDDAFTKALALEV</sequence>
<dbReference type="CDD" id="cd09271">
    <property type="entry name" value="RNase_H2-C"/>
    <property type="match status" value="1"/>
</dbReference>
<organism evidence="2 3">
    <name type="scientific">Pycnococcus provasolii</name>
    <dbReference type="NCBI Taxonomy" id="41880"/>
    <lineage>
        <taxon>Eukaryota</taxon>
        <taxon>Viridiplantae</taxon>
        <taxon>Chlorophyta</taxon>
        <taxon>Pseudoscourfieldiophyceae</taxon>
        <taxon>Pseudoscourfieldiales</taxon>
        <taxon>Pycnococcaceae</taxon>
        <taxon>Pycnococcus</taxon>
    </lineage>
</organism>
<name>A0A830I057_9CHLO</name>
<dbReference type="AlphaFoldDB" id="A0A830I057"/>
<reference evidence="2" key="1">
    <citation type="submission" date="2020-10" db="EMBL/GenBank/DDBJ databases">
        <title>Unveiling of a novel bifunctional photoreceptor, Dualchrome1, isolated from a cosmopolitan green alga.</title>
        <authorList>
            <person name="Suzuki S."/>
            <person name="Kawachi M."/>
        </authorList>
    </citation>
    <scope>NUCLEOTIDE SEQUENCE</scope>
    <source>
        <strain evidence="2">NIES 2893</strain>
    </source>
</reference>
<dbReference type="PANTHER" id="PTHR47204:SF1">
    <property type="entry name" value="RIBONUCLEASE H2 SUBUNIT C"/>
    <property type="match status" value="1"/>
</dbReference>
<evidence type="ECO:0000313" key="3">
    <source>
        <dbReference type="Proteomes" id="UP000660262"/>
    </source>
</evidence>
<dbReference type="GO" id="GO:0032299">
    <property type="term" value="C:ribonuclease H2 complex"/>
    <property type="evidence" value="ECO:0007669"/>
    <property type="project" value="InterPro"/>
</dbReference>
<evidence type="ECO:0000313" key="2">
    <source>
        <dbReference type="EMBL" id="GHP10517.1"/>
    </source>
</evidence>
<dbReference type="GO" id="GO:0006401">
    <property type="term" value="P:RNA catabolic process"/>
    <property type="evidence" value="ECO:0007669"/>
    <property type="project" value="InterPro"/>
</dbReference>
<accession>A0A830I057</accession>
<dbReference type="Pfam" id="PF08615">
    <property type="entry name" value="RNase_H2_suC"/>
    <property type="match status" value="1"/>
</dbReference>
<dbReference type="InterPro" id="IPR013924">
    <property type="entry name" value="RNase_H2_suC"/>
</dbReference>
<dbReference type="OrthoDB" id="6222486at2759"/>
<evidence type="ECO:0000256" key="1">
    <source>
        <dbReference type="SAM" id="MobiDB-lite"/>
    </source>
</evidence>
<protein>
    <submittedName>
        <fullName evidence="2">Uncharacterized protein</fullName>
    </submittedName>
</protein>
<feature type="region of interest" description="Disordered" evidence="1">
    <location>
        <begin position="75"/>
        <end position="100"/>
    </location>
</feature>
<comment type="caution">
    <text evidence="2">The sequence shown here is derived from an EMBL/GenBank/DDBJ whole genome shotgun (WGS) entry which is preliminary data.</text>
</comment>
<dbReference type="Proteomes" id="UP000660262">
    <property type="component" value="Unassembled WGS sequence"/>
</dbReference>
<dbReference type="Gene3D" id="2.40.128.680">
    <property type="match status" value="1"/>
</dbReference>